<dbReference type="Proteomes" id="UP000805193">
    <property type="component" value="Unassembled WGS sequence"/>
</dbReference>
<proteinExistence type="predicted"/>
<comment type="caution">
    <text evidence="1">The sequence shown here is derived from an EMBL/GenBank/DDBJ whole genome shotgun (WGS) entry which is preliminary data.</text>
</comment>
<gene>
    <name evidence="1" type="ORF">HPB47_024660</name>
</gene>
<evidence type="ECO:0000313" key="2">
    <source>
        <dbReference type="Proteomes" id="UP000805193"/>
    </source>
</evidence>
<evidence type="ECO:0000313" key="1">
    <source>
        <dbReference type="EMBL" id="KAG0428343.1"/>
    </source>
</evidence>
<sequence length="156" mass="17462">MDIANLSVQFAEVNEKLDQLLSLKDKVDSLLGLPAQVNDLLTLKTTFEEMKATVNELKTSVEFNSGQYDQLLVEMTTSKKEIKDLEAEMTQLKNVVSENAACISHPQIELNDAEQYNRLPNLEIHGMPVSTNEDLKKSVFDLAEKLGVTSFQPSDM</sequence>
<accession>A0AC60Q435</accession>
<organism evidence="1 2">
    <name type="scientific">Ixodes persulcatus</name>
    <name type="common">Taiga tick</name>
    <dbReference type="NCBI Taxonomy" id="34615"/>
    <lineage>
        <taxon>Eukaryota</taxon>
        <taxon>Metazoa</taxon>
        <taxon>Ecdysozoa</taxon>
        <taxon>Arthropoda</taxon>
        <taxon>Chelicerata</taxon>
        <taxon>Arachnida</taxon>
        <taxon>Acari</taxon>
        <taxon>Parasitiformes</taxon>
        <taxon>Ixodida</taxon>
        <taxon>Ixodoidea</taxon>
        <taxon>Ixodidae</taxon>
        <taxon>Ixodinae</taxon>
        <taxon>Ixodes</taxon>
    </lineage>
</organism>
<dbReference type="EMBL" id="JABSTQ010009534">
    <property type="protein sequence ID" value="KAG0428343.1"/>
    <property type="molecule type" value="Genomic_DNA"/>
</dbReference>
<name>A0AC60Q435_IXOPE</name>
<feature type="non-terminal residue" evidence="1">
    <location>
        <position position="156"/>
    </location>
</feature>
<reference evidence="1 2" key="1">
    <citation type="journal article" date="2020" name="Cell">
        <title>Large-Scale Comparative Analyses of Tick Genomes Elucidate Their Genetic Diversity and Vector Capacities.</title>
        <authorList>
            <consortium name="Tick Genome and Microbiome Consortium (TIGMIC)"/>
            <person name="Jia N."/>
            <person name="Wang J."/>
            <person name="Shi W."/>
            <person name="Du L."/>
            <person name="Sun Y."/>
            <person name="Zhan W."/>
            <person name="Jiang J.F."/>
            <person name="Wang Q."/>
            <person name="Zhang B."/>
            <person name="Ji P."/>
            <person name="Bell-Sakyi L."/>
            <person name="Cui X.M."/>
            <person name="Yuan T.T."/>
            <person name="Jiang B.G."/>
            <person name="Yang W.F."/>
            <person name="Lam T.T."/>
            <person name="Chang Q.C."/>
            <person name="Ding S.J."/>
            <person name="Wang X.J."/>
            <person name="Zhu J.G."/>
            <person name="Ruan X.D."/>
            <person name="Zhao L."/>
            <person name="Wei J.T."/>
            <person name="Ye R.Z."/>
            <person name="Que T.C."/>
            <person name="Du C.H."/>
            <person name="Zhou Y.H."/>
            <person name="Cheng J.X."/>
            <person name="Dai P.F."/>
            <person name="Guo W.B."/>
            <person name="Han X.H."/>
            <person name="Huang E.J."/>
            <person name="Li L.F."/>
            <person name="Wei W."/>
            <person name="Gao Y.C."/>
            <person name="Liu J.Z."/>
            <person name="Shao H.Z."/>
            <person name="Wang X."/>
            <person name="Wang C.C."/>
            <person name="Yang T.C."/>
            <person name="Huo Q.B."/>
            <person name="Li W."/>
            <person name="Chen H.Y."/>
            <person name="Chen S.E."/>
            <person name="Zhou L.G."/>
            <person name="Ni X.B."/>
            <person name="Tian J.H."/>
            <person name="Sheng Y."/>
            <person name="Liu T."/>
            <person name="Pan Y.S."/>
            <person name="Xia L.Y."/>
            <person name="Li J."/>
            <person name="Zhao F."/>
            <person name="Cao W.C."/>
        </authorList>
    </citation>
    <scope>NUCLEOTIDE SEQUENCE [LARGE SCALE GENOMIC DNA]</scope>
    <source>
        <strain evidence="1">Iper-2018</strain>
    </source>
</reference>
<keyword evidence="2" id="KW-1185">Reference proteome</keyword>
<protein>
    <submittedName>
        <fullName evidence="1">Uncharacterized protein</fullName>
    </submittedName>
</protein>